<keyword evidence="2" id="KW-0732">Signal</keyword>
<organism evidence="3 4">
    <name type="scientific">Brevundimonas kwangchunensis</name>
    <dbReference type="NCBI Taxonomy" id="322163"/>
    <lineage>
        <taxon>Bacteria</taxon>
        <taxon>Pseudomonadati</taxon>
        <taxon>Pseudomonadota</taxon>
        <taxon>Alphaproteobacteria</taxon>
        <taxon>Caulobacterales</taxon>
        <taxon>Caulobacteraceae</taxon>
        <taxon>Brevundimonas</taxon>
    </lineage>
</organism>
<name>A0ABP3RQJ3_9CAUL</name>
<feature type="chain" id="PRO_5046928082" description="Cell wall hydrolase" evidence="2">
    <location>
        <begin position="23"/>
        <end position="161"/>
    </location>
</feature>
<dbReference type="Proteomes" id="UP001501352">
    <property type="component" value="Unassembled WGS sequence"/>
</dbReference>
<evidence type="ECO:0000256" key="2">
    <source>
        <dbReference type="SAM" id="SignalP"/>
    </source>
</evidence>
<evidence type="ECO:0000313" key="4">
    <source>
        <dbReference type="Proteomes" id="UP001501352"/>
    </source>
</evidence>
<feature type="compositionally biased region" description="Basic and acidic residues" evidence="1">
    <location>
        <begin position="97"/>
        <end position="107"/>
    </location>
</feature>
<evidence type="ECO:0008006" key="5">
    <source>
        <dbReference type="Google" id="ProtNLM"/>
    </source>
</evidence>
<dbReference type="RefSeq" id="WP_343789517.1">
    <property type="nucleotide sequence ID" value="NZ_BAAAGA010000001.1"/>
</dbReference>
<feature type="region of interest" description="Disordered" evidence="1">
    <location>
        <begin position="29"/>
        <end position="63"/>
    </location>
</feature>
<keyword evidence="4" id="KW-1185">Reference proteome</keyword>
<feature type="region of interest" description="Disordered" evidence="1">
    <location>
        <begin position="97"/>
        <end position="116"/>
    </location>
</feature>
<evidence type="ECO:0000256" key="1">
    <source>
        <dbReference type="SAM" id="MobiDB-lite"/>
    </source>
</evidence>
<dbReference type="EMBL" id="BAAAGA010000001">
    <property type="protein sequence ID" value="GAA0612115.1"/>
    <property type="molecule type" value="Genomic_DNA"/>
</dbReference>
<evidence type="ECO:0000313" key="3">
    <source>
        <dbReference type="EMBL" id="GAA0612115.1"/>
    </source>
</evidence>
<comment type="caution">
    <text evidence="3">The sequence shown here is derived from an EMBL/GenBank/DDBJ whole genome shotgun (WGS) entry which is preliminary data.</text>
</comment>
<gene>
    <name evidence="3" type="ORF">GCM10009422_03810</name>
</gene>
<protein>
    <recommendedName>
        <fullName evidence="5">Cell wall hydrolase</fullName>
    </recommendedName>
</protein>
<sequence length="161" mass="17175">MTRLPLACAAAVLTLAAVPALAQQAKTVAPVAVPQQAEPSVGSEEWLRQRGETYSAAPDSAQNPAEIEATSKLNAGNAAQAEAAERADAEARAAFEAENQRWREEQARSSTARAQWEADVAAADSARTRWERERAQWEADVAACRASNRVCIVPEPPAAPK</sequence>
<feature type="signal peptide" evidence="2">
    <location>
        <begin position="1"/>
        <end position="22"/>
    </location>
</feature>
<proteinExistence type="predicted"/>
<reference evidence="4" key="1">
    <citation type="journal article" date="2019" name="Int. J. Syst. Evol. Microbiol.">
        <title>The Global Catalogue of Microorganisms (GCM) 10K type strain sequencing project: providing services to taxonomists for standard genome sequencing and annotation.</title>
        <authorList>
            <consortium name="The Broad Institute Genomics Platform"/>
            <consortium name="The Broad Institute Genome Sequencing Center for Infectious Disease"/>
            <person name="Wu L."/>
            <person name="Ma J."/>
        </authorList>
    </citation>
    <scope>NUCLEOTIDE SEQUENCE [LARGE SCALE GENOMIC DNA]</scope>
    <source>
        <strain evidence="4">JCM 12928</strain>
    </source>
</reference>
<accession>A0ABP3RQJ3</accession>